<proteinExistence type="inferred from homology"/>
<evidence type="ECO:0000256" key="2">
    <source>
        <dbReference type="ARBA" id="ARBA00010790"/>
    </source>
</evidence>
<evidence type="ECO:0000256" key="4">
    <source>
        <dbReference type="ARBA" id="ARBA00022827"/>
    </source>
</evidence>
<dbReference type="Gene3D" id="3.50.50.60">
    <property type="entry name" value="FAD/NAD(P)-binding domain"/>
    <property type="match status" value="1"/>
</dbReference>
<keyword evidence="3" id="KW-0285">Flavoprotein</keyword>
<dbReference type="AlphaFoldDB" id="A0A1I8MYE6"/>
<dbReference type="InterPro" id="IPR012132">
    <property type="entry name" value="GMC_OxRdtase"/>
</dbReference>
<dbReference type="EnsemblMetazoa" id="MDOA009702-RA">
    <property type="protein sequence ID" value="MDOA009702-PA"/>
    <property type="gene ID" value="MDOA009702"/>
</dbReference>
<dbReference type="STRING" id="7370.A0A1I8MYE6"/>
<accession>A0A1I8MYE6</accession>
<comment type="similarity">
    <text evidence="2">Belongs to the GMC oxidoreductase family.</text>
</comment>
<dbReference type="PIRSF" id="PIRSF000137">
    <property type="entry name" value="Alcohol_oxidase"/>
    <property type="match status" value="1"/>
</dbReference>
<dbReference type="VEuPathDB" id="VectorBase:MDOMA2_019388"/>
<gene>
    <name evidence="7" type="primary">101887547</name>
</gene>
<dbReference type="InterPro" id="IPR007867">
    <property type="entry name" value="GMC_OxRtase_C"/>
</dbReference>
<evidence type="ECO:0000256" key="5">
    <source>
        <dbReference type="PIRSR" id="PIRSR000137-2"/>
    </source>
</evidence>
<dbReference type="SUPFAM" id="SSF51905">
    <property type="entry name" value="FAD/NAD(P)-binding domain"/>
    <property type="match status" value="1"/>
</dbReference>
<dbReference type="GO" id="GO:0050660">
    <property type="term" value="F:flavin adenine dinucleotide binding"/>
    <property type="evidence" value="ECO:0007669"/>
    <property type="project" value="InterPro"/>
</dbReference>
<feature type="binding site" evidence="5">
    <location>
        <position position="255"/>
    </location>
    <ligand>
        <name>FAD</name>
        <dbReference type="ChEBI" id="CHEBI:57692"/>
    </ligand>
</feature>
<dbReference type="SUPFAM" id="SSF54373">
    <property type="entry name" value="FAD-linked reductases, C-terminal domain"/>
    <property type="match status" value="1"/>
</dbReference>
<dbReference type="InterPro" id="IPR000172">
    <property type="entry name" value="GMC_OxRdtase_N"/>
</dbReference>
<sequence>MNTMVSMLTEYLLAAQCNISRAEDYPSDYAGEALRHGLDTYDFVVVGAGSAGSVVASRLSENRKWKILVLEAGDNPPQESEVPAMSMAILHSRYVYDYYTEPNGRSCRAFENEQCYWPRGKMMGGSGAVNALMYLRGNRRDYDVWLEMGNPGWGYDDVWPYFEKSVSPTQNNSSSQGYIEVNEFQRVNKEAFEMVYTAAKEVGQPVFENFGKDNYRGYSSVLGTVKDGRRTTTAKGYLTPASKHPNLQVIKNAQVVKLNFDGRGQRVKSLTFLLNQKQRKRRLTVKIRKEAILSAGTIDTPKLMMLSGLGPQEVLRPLHIPVLHDLPVGRNLQDHVFNEVFAKFNGSKAQPVDPLEMVYQYLVYKNGSLATIDSMSLVGFLDVQPKSHNNYPDVQIIHRAFRQGDDNMLKTFLISTNMRKDISDYLLQMVRENSALLFLSLVSHPKSRGTVSLQSRFHNKPPKIEANYFGEKEDLEVMLEAMQYLESYVNTTVFLQRQAELVHIPIEECDRHEFKSEEYWRCYSSYMSTTCYHPVGTAKMGPAEDPSSVVDPRLRVKGVENLRVVDASIMPTIPGVNTNGPTIMLAEKAADLIKDDWHEARYSIGDTAELDEEDFYENHMDEEIVEDEE</sequence>
<name>A0A1I8MYE6_MUSDO</name>
<comment type="cofactor">
    <cofactor evidence="1 5">
        <name>FAD</name>
        <dbReference type="ChEBI" id="CHEBI:57692"/>
    </cofactor>
</comment>
<dbReference type="PANTHER" id="PTHR11552:SF147">
    <property type="entry name" value="CHOLINE DEHYDROGENASE, MITOCHONDRIAL"/>
    <property type="match status" value="1"/>
</dbReference>
<keyword evidence="4 5" id="KW-0274">FAD</keyword>
<evidence type="ECO:0000313" key="7">
    <source>
        <dbReference type="EnsemblMetazoa" id="MDOA009702-PA"/>
    </source>
</evidence>
<feature type="domain" description="Glucose-methanol-choline oxidoreductase N-terminal" evidence="6">
    <location>
        <begin position="296"/>
        <end position="310"/>
    </location>
</feature>
<organism evidence="7">
    <name type="scientific">Musca domestica</name>
    <name type="common">House fly</name>
    <dbReference type="NCBI Taxonomy" id="7370"/>
    <lineage>
        <taxon>Eukaryota</taxon>
        <taxon>Metazoa</taxon>
        <taxon>Ecdysozoa</taxon>
        <taxon>Arthropoda</taxon>
        <taxon>Hexapoda</taxon>
        <taxon>Insecta</taxon>
        <taxon>Pterygota</taxon>
        <taxon>Neoptera</taxon>
        <taxon>Endopterygota</taxon>
        <taxon>Diptera</taxon>
        <taxon>Brachycera</taxon>
        <taxon>Muscomorpha</taxon>
        <taxon>Muscoidea</taxon>
        <taxon>Muscidae</taxon>
        <taxon>Musca</taxon>
    </lineage>
</organism>
<dbReference type="Pfam" id="PF05199">
    <property type="entry name" value="GMC_oxred_C"/>
    <property type="match status" value="1"/>
</dbReference>
<dbReference type="PANTHER" id="PTHR11552">
    <property type="entry name" value="GLUCOSE-METHANOL-CHOLINE GMC OXIDOREDUCTASE"/>
    <property type="match status" value="1"/>
</dbReference>
<reference evidence="7" key="1">
    <citation type="submission" date="2020-05" db="UniProtKB">
        <authorList>
            <consortium name="EnsemblMetazoa"/>
        </authorList>
    </citation>
    <scope>IDENTIFICATION</scope>
    <source>
        <strain evidence="7">Aabys</strain>
    </source>
</reference>
<dbReference type="Gene3D" id="3.30.560.10">
    <property type="entry name" value="Glucose Oxidase, domain 3"/>
    <property type="match status" value="1"/>
</dbReference>
<evidence type="ECO:0000256" key="3">
    <source>
        <dbReference type="ARBA" id="ARBA00022630"/>
    </source>
</evidence>
<dbReference type="GO" id="GO:0016614">
    <property type="term" value="F:oxidoreductase activity, acting on CH-OH group of donors"/>
    <property type="evidence" value="ECO:0007669"/>
    <property type="project" value="InterPro"/>
</dbReference>
<evidence type="ECO:0000256" key="1">
    <source>
        <dbReference type="ARBA" id="ARBA00001974"/>
    </source>
</evidence>
<protein>
    <recommendedName>
        <fullName evidence="6">Glucose-methanol-choline oxidoreductase N-terminal domain-containing protein</fullName>
    </recommendedName>
</protein>
<dbReference type="Pfam" id="PF00732">
    <property type="entry name" value="GMC_oxred_N"/>
    <property type="match status" value="1"/>
</dbReference>
<dbReference type="VEuPathDB" id="VectorBase:MDOA009702"/>
<dbReference type="InterPro" id="IPR036188">
    <property type="entry name" value="FAD/NAD-bd_sf"/>
</dbReference>
<dbReference type="eggNOG" id="KOG1238">
    <property type="taxonomic scope" value="Eukaryota"/>
</dbReference>
<dbReference type="PROSITE" id="PS00624">
    <property type="entry name" value="GMC_OXRED_2"/>
    <property type="match status" value="1"/>
</dbReference>
<evidence type="ECO:0000259" key="6">
    <source>
        <dbReference type="PROSITE" id="PS00624"/>
    </source>
</evidence>